<evidence type="ECO:0000256" key="2">
    <source>
        <dbReference type="SAM" id="MobiDB-lite"/>
    </source>
</evidence>
<accession>A0AAU9JNM1</accession>
<sequence length="239" mass="28798">MWRPFAGNFANHSFDNFAQKYIRADTAPLPISHPQKSKIDINELYPYKHKKEELEERYKKFQDLQEKVKEQRKMIKERDLFTKARKEAKIRNQHSLIIQEREKKKYEMDKIRSLLNKTKPFKKTKPYSERRERKSASRAEDTTIFSLTAADNPIVLSERKPNKSPLPPIKLKPIMPVREFQDKLLKSMRGKAPTFFKDLKQEFKAIREQSEMTFEEYKEKRKIRRSDPLYSVRRRSSEM</sequence>
<evidence type="ECO:0000313" key="4">
    <source>
        <dbReference type="Proteomes" id="UP001162131"/>
    </source>
</evidence>
<dbReference type="Proteomes" id="UP001162131">
    <property type="component" value="Unassembled WGS sequence"/>
</dbReference>
<evidence type="ECO:0000313" key="3">
    <source>
        <dbReference type="EMBL" id="CAG9327226.1"/>
    </source>
</evidence>
<gene>
    <name evidence="3" type="ORF">BSTOLATCC_MIC43266</name>
</gene>
<feature type="compositionally biased region" description="Basic and acidic residues" evidence="2">
    <location>
        <begin position="126"/>
        <end position="140"/>
    </location>
</feature>
<comment type="caution">
    <text evidence="3">The sequence shown here is derived from an EMBL/GenBank/DDBJ whole genome shotgun (WGS) entry which is preliminary data.</text>
</comment>
<evidence type="ECO:0000256" key="1">
    <source>
        <dbReference type="SAM" id="Coils"/>
    </source>
</evidence>
<feature type="region of interest" description="Disordered" evidence="2">
    <location>
        <begin position="119"/>
        <end position="140"/>
    </location>
</feature>
<keyword evidence="4" id="KW-1185">Reference proteome</keyword>
<name>A0AAU9JNM1_9CILI</name>
<organism evidence="3 4">
    <name type="scientific">Blepharisma stoltei</name>
    <dbReference type="NCBI Taxonomy" id="1481888"/>
    <lineage>
        <taxon>Eukaryota</taxon>
        <taxon>Sar</taxon>
        <taxon>Alveolata</taxon>
        <taxon>Ciliophora</taxon>
        <taxon>Postciliodesmatophora</taxon>
        <taxon>Heterotrichea</taxon>
        <taxon>Heterotrichida</taxon>
        <taxon>Blepharismidae</taxon>
        <taxon>Blepharisma</taxon>
    </lineage>
</organism>
<feature type="coiled-coil region" evidence="1">
    <location>
        <begin position="47"/>
        <end position="74"/>
    </location>
</feature>
<dbReference type="EMBL" id="CAJZBQ010000043">
    <property type="protein sequence ID" value="CAG9327226.1"/>
    <property type="molecule type" value="Genomic_DNA"/>
</dbReference>
<keyword evidence="1" id="KW-0175">Coiled coil</keyword>
<dbReference type="AlphaFoldDB" id="A0AAU9JNM1"/>
<reference evidence="3" key="1">
    <citation type="submission" date="2021-09" db="EMBL/GenBank/DDBJ databases">
        <authorList>
            <consortium name="AG Swart"/>
            <person name="Singh M."/>
            <person name="Singh A."/>
            <person name="Seah K."/>
            <person name="Emmerich C."/>
        </authorList>
    </citation>
    <scope>NUCLEOTIDE SEQUENCE</scope>
    <source>
        <strain evidence="3">ATCC30299</strain>
    </source>
</reference>
<protein>
    <submittedName>
        <fullName evidence="3">Uncharacterized protein</fullName>
    </submittedName>
</protein>
<proteinExistence type="predicted"/>